<organism evidence="1 2">
    <name type="scientific">Solanum commersonii</name>
    <name type="common">Commerson's wild potato</name>
    <name type="synonym">Commerson's nightshade</name>
    <dbReference type="NCBI Taxonomy" id="4109"/>
    <lineage>
        <taxon>Eukaryota</taxon>
        <taxon>Viridiplantae</taxon>
        <taxon>Streptophyta</taxon>
        <taxon>Embryophyta</taxon>
        <taxon>Tracheophyta</taxon>
        <taxon>Spermatophyta</taxon>
        <taxon>Magnoliopsida</taxon>
        <taxon>eudicotyledons</taxon>
        <taxon>Gunneridae</taxon>
        <taxon>Pentapetalae</taxon>
        <taxon>asterids</taxon>
        <taxon>lamiids</taxon>
        <taxon>Solanales</taxon>
        <taxon>Solanaceae</taxon>
        <taxon>Solanoideae</taxon>
        <taxon>Solaneae</taxon>
        <taxon>Solanum</taxon>
    </lineage>
</organism>
<gene>
    <name evidence="1" type="ORF">H5410_009825</name>
</gene>
<comment type="caution">
    <text evidence="1">The sequence shown here is derived from an EMBL/GenBank/DDBJ whole genome shotgun (WGS) entry which is preliminary data.</text>
</comment>
<keyword evidence="2" id="KW-1185">Reference proteome</keyword>
<reference evidence="1 2" key="1">
    <citation type="submission" date="2020-09" db="EMBL/GenBank/DDBJ databases">
        <title>De no assembly of potato wild relative species, Solanum commersonii.</title>
        <authorList>
            <person name="Cho K."/>
        </authorList>
    </citation>
    <scope>NUCLEOTIDE SEQUENCE [LARGE SCALE GENOMIC DNA]</scope>
    <source>
        <strain evidence="1">LZ3.2</strain>
        <tissue evidence="1">Leaf</tissue>
    </source>
</reference>
<evidence type="ECO:0000313" key="1">
    <source>
        <dbReference type="EMBL" id="KAG5624607.1"/>
    </source>
</evidence>
<evidence type="ECO:0000313" key="2">
    <source>
        <dbReference type="Proteomes" id="UP000824120"/>
    </source>
</evidence>
<name>A0A9J6AKS2_SOLCO</name>
<proteinExistence type="predicted"/>
<dbReference type="Proteomes" id="UP000824120">
    <property type="component" value="Chromosome 2"/>
</dbReference>
<sequence>MVRNFDVPCPVVAALALANFSPLTPLKTLDAISTAAPPTTLVSCIALTLEHIREEKKKSEECLSIAFKELENAQELRKQREVE</sequence>
<accession>A0A9J6AKS2</accession>
<protein>
    <submittedName>
        <fullName evidence="1">Uncharacterized protein</fullName>
    </submittedName>
</protein>
<dbReference type="AlphaFoldDB" id="A0A9J6AKS2"/>
<dbReference type="EMBL" id="JACXVP010000002">
    <property type="protein sequence ID" value="KAG5624607.1"/>
    <property type="molecule type" value="Genomic_DNA"/>
</dbReference>